<sequence length="271" mass="30186">MPSTIKSISPFYDHDSATPPPFPTMLTDQLELFGKASRSKSSGLLADEVLPPAHTLSSKKVHVSEVPAQSQKSTLAPEFVVASKTPAAWFGTPYPKRAPSQARSESTSTPSTSSDKEEAVSSDNDLTSSIQSELKVPKPPGEPGRPGRGGYTLETALNWNRKVYSKFKKYMHALIDEHLDTKKCLSAQDPALLKVVCQKAVDKFPDLEVYSNYWPVNDMIMMRLKYTSSRARRRESELAASKGKKIKTTVRNFFSLEQLVADRRRYDIESL</sequence>
<accession>A0A0C3NJB4</accession>
<reference evidence="2 3" key="1">
    <citation type="submission" date="2014-04" db="EMBL/GenBank/DDBJ databases">
        <authorList>
            <consortium name="DOE Joint Genome Institute"/>
            <person name="Kuo A."/>
            <person name="Kohler A."/>
            <person name="Costa M.D."/>
            <person name="Nagy L.G."/>
            <person name="Floudas D."/>
            <person name="Copeland A."/>
            <person name="Barry K.W."/>
            <person name="Cichocki N."/>
            <person name="Veneault-Fourrey C."/>
            <person name="LaButti K."/>
            <person name="Lindquist E.A."/>
            <person name="Lipzen A."/>
            <person name="Lundell T."/>
            <person name="Morin E."/>
            <person name="Murat C."/>
            <person name="Sun H."/>
            <person name="Tunlid A."/>
            <person name="Henrissat B."/>
            <person name="Grigoriev I.V."/>
            <person name="Hibbett D.S."/>
            <person name="Martin F."/>
            <person name="Nordberg H.P."/>
            <person name="Cantor M.N."/>
            <person name="Hua S.X."/>
        </authorList>
    </citation>
    <scope>NUCLEOTIDE SEQUENCE [LARGE SCALE GENOMIC DNA]</scope>
    <source>
        <strain evidence="2 3">Marx 270</strain>
    </source>
</reference>
<evidence type="ECO:0000313" key="2">
    <source>
        <dbReference type="EMBL" id="KIO01075.1"/>
    </source>
</evidence>
<protein>
    <submittedName>
        <fullName evidence="2">Uncharacterized protein</fullName>
    </submittedName>
</protein>
<proteinExistence type="predicted"/>
<dbReference type="InParanoid" id="A0A0C3NJB4"/>
<dbReference type="STRING" id="870435.A0A0C3NJB4"/>
<dbReference type="HOGENOM" id="CLU_065614_0_0_1"/>
<feature type="compositionally biased region" description="Polar residues" evidence="1">
    <location>
        <begin position="121"/>
        <end position="132"/>
    </location>
</feature>
<dbReference type="OrthoDB" id="2686745at2759"/>
<evidence type="ECO:0000313" key="3">
    <source>
        <dbReference type="Proteomes" id="UP000054217"/>
    </source>
</evidence>
<organism evidence="2 3">
    <name type="scientific">Pisolithus tinctorius Marx 270</name>
    <dbReference type="NCBI Taxonomy" id="870435"/>
    <lineage>
        <taxon>Eukaryota</taxon>
        <taxon>Fungi</taxon>
        <taxon>Dikarya</taxon>
        <taxon>Basidiomycota</taxon>
        <taxon>Agaricomycotina</taxon>
        <taxon>Agaricomycetes</taxon>
        <taxon>Agaricomycetidae</taxon>
        <taxon>Boletales</taxon>
        <taxon>Sclerodermatineae</taxon>
        <taxon>Pisolithaceae</taxon>
        <taxon>Pisolithus</taxon>
    </lineage>
</organism>
<gene>
    <name evidence="2" type="ORF">M404DRAFT_29038</name>
</gene>
<feature type="region of interest" description="Disordered" evidence="1">
    <location>
        <begin position="1"/>
        <end position="25"/>
    </location>
</feature>
<feature type="region of interest" description="Disordered" evidence="1">
    <location>
        <begin position="55"/>
        <end position="74"/>
    </location>
</feature>
<name>A0A0C3NJB4_PISTI</name>
<feature type="compositionally biased region" description="Low complexity" evidence="1">
    <location>
        <begin position="104"/>
        <end position="113"/>
    </location>
</feature>
<evidence type="ECO:0000256" key="1">
    <source>
        <dbReference type="SAM" id="MobiDB-lite"/>
    </source>
</evidence>
<reference evidence="3" key="2">
    <citation type="submission" date="2015-01" db="EMBL/GenBank/DDBJ databases">
        <title>Evolutionary Origins and Diversification of the Mycorrhizal Mutualists.</title>
        <authorList>
            <consortium name="DOE Joint Genome Institute"/>
            <consortium name="Mycorrhizal Genomics Consortium"/>
            <person name="Kohler A."/>
            <person name="Kuo A."/>
            <person name="Nagy L.G."/>
            <person name="Floudas D."/>
            <person name="Copeland A."/>
            <person name="Barry K.W."/>
            <person name="Cichocki N."/>
            <person name="Veneault-Fourrey C."/>
            <person name="LaButti K."/>
            <person name="Lindquist E.A."/>
            <person name="Lipzen A."/>
            <person name="Lundell T."/>
            <person name="Morin E."/>
            <person name="Murat C."/>
            <person name="Riley R."/>
            <person name="Ohm R."/>
            <person name="Sun H."/>
            <person name="Tunlid A."/>
            <person name="Henrissat B."/>
            <person name="Grigoriev I.V."/>
            <person name="Hibbett D.S."/>
            <person name="Martin F."/>
        </authorList>
    </citation>
    <scope>NUCLEOTIDE SEQUENCE [LARGE SCALE GENOMIC DNA]</scope>
    <source>
        <strain evidence="3">Marx 270</strain>
    </source>
</reference>
<dbReference type="AlphaFoldDB" id="A0A0C3NJB4"/>
<feature type="region of interest" description="Disordered" evidence="1">
    <location>
        <begin position="91"/>
        <end position="152"/>
    </location>
</feature>
<dbReference type="EMBL" id="KN831991">
    <property type="protein sequence ID" value="KIO01075.1"/>
    <property type="molecule type" value="Genomic_DNA"/>
</dbReference>
<keyword evidence="3" id="KW-1185">Reference proteome</keyword>
<dbReference type="Proteomes" id="UP000054217">
    <property type="component" value="Unassembled WGS sequence"/>
</dbReference>